<proteinExistence type="predicted"/>
<dbReference type="GeneID" id="17090565"/>
<sequence>MVCLKETVLETLKSLLSILTIGDSYVTRLYVNHGQLRRESIDAASLKTNKGSISKLKAISFSKMLF</sequence>
<evidence type="ECO:0000313" key="2">
    <source>
        <dbReference type="Proteomes" id="UP000030680"/>
    </source>
</evidence>
<dbReference type="RefSeq" id="XP_005708479.1">
    <property type="nucleotide sequence ID" value="XM_005708422.1"/>
</dbReference>
<organism evidence="1 2">
    <name type="scientific">Galdieria sulphuraria</name>
    <name type="common">Red alga</name>
    <dbReference type="NCBI Taxonomy" id="130081"/>
    <lineage>
        <taxon>Eukaryota</taxon>
        <taxon>Rhodophyta</taxon>
        <taxon>Bangiophyceae</taxon>
        <taxon>Galdieriales</taxon>
        <taxon>Galdieriaceae</taxon>
        <taxon>Galdieria</taxon>
    </lineage>
</organism>
<reference evidence="2" key="1">
    <citation type="journal article" date="2013" name="Science">
        <title>Gene transfer from bacteria and archaea facilitated evolution of an extremophilic eukaryote.</title>
        <authorList>
            <person name="Schonknecht G."/>
            <person name="Chen W.H."/>
            <person name="Ternes C.M."/>
            <person name="Barbier G.G."/>
            <person name="Shrestha R.P."/>
            <person name="Stanke M."/>
            <person name="Brautigam A."/>
            <person name="Baker B.J."/>
            <person name="Banfield J.F."/>
            <person name="Garavito R.M."/>
            <person name="Carr K."/>
            <person name="Wilkerson C."/>
            <person name="Rensing S.A."/>
            <person name="Gagneul D."/>
            <person name="Dickenson N.E."/>
            <person name="Oesterhelt C."/>
            <person name="Lercher M.J."/>
            <person name="Weber A.P."/>
        </authorList>
    </citation>
    <scope>NUCLEOTIDE SEQUENCE [LARGE SCALE GENOMIC DNA]</scope>
    <source>
        <strain evidence="2">074W</strain>
    </source>
</reference>
<name>M2Y805_GALSU</name>
<dbReference type="EMBL" id="KB454488">
    <property type="protein sequence ID" value="EME31959.1"/>
    <property type="molecule type" value="Genomic_DNA"/>
</dbReference>
<evidence type="ECO:0000313" key="1">
    <source>
        <dbReference type="EMBL" id="EME31959.1"/>
    </source>
</evidence>
<gene>
    <name evidence="1" type="ORF">Gasu_07090</name>
</gene>
<keyword evidence="2" id="KW-1185">Reference proteome</keyword>
<dbReference type="Proteomes" id="UP000030680">
    <property type="component" value="Unassembled WGS sequence"/>
</dbReference>
<dbReference type="KEGG" id="gsl:Gasu_07090"/>
<dbReference type="Gramene" id="EME31959">
    <property type="protein sequence ID" value="EME31959"/>
    <property type="gene ID" value="Gasu_07090"/>
</dbReference>
<accession>M2Y805</accession>
<dbReference type="AlphaFoldDB" id="M2Y805"/>
<protein>
    <submittedName>
        <fullName evidence="1">Uncharacterized protein</fullName>
    </submittedName>
</protein>